<keyword evidence="1" id="KW-0175">Coiled coil</keyword>
<evidence type="ECO:0000313" key="3">
    <source>
        <dbReference type="EMBL" id="OMJ69931.1"/>
    </source>
</evidence>
<gene>
    <name evidence="3" type="ORF">SteCoe_32200</name>
</gene>
<dbReference type="AlphaFoldDB" id="A0A1R2AZI2"/>
<feature type="compositionally biased region" description="Basic and acidic residues" evidence="2">
    <location>
        <begin position="457"/>
        <end position="468"/>
    </location>
</feature>
<feature type="compositionally biased region" description="Polar residues" evidence="2">
    <location>
        <begin position="427"/>
        <end position="436"/>
    </location>
</feature>
<protein>
    <submittedName>
        <fullName evidence="3">Uncharacterized protein</fullName>
    </submittedName>
</protein>
<evidence type="ECO:0000256" key="1">
    <source>
        <dbReference type="SAM" id="Coils"/>
    </source>
</evidence>
<evidence type="ECO:0000256" key="2">
    <source>
        <dbReference type="SAM" id="MobiDB-lite"/>
    </source>
</evidence>
<proteinExistence type="predicted"/>
<accession>A0A1R2AZI2</accession>
<comment type="caution">
    <text evidence="3">The sequence shown here is derived from an EMBL/GenBank/DDBJ whole genome shotgun (WGS) entry which is preliminary data.</text>
</comment>
<sequence length="516" mass="60167">MEFQCGGSDCEKKATWKCYCKKKYCKVHYKRHNLEKSCPAIPIDEKFKADKIEHNQNALRELSVKSEKLSRFMINEINACENINFKIIYDKKNEAKVSILSEDYDRADKIAKWAREYKEDENIKQKFCATTKKLLSLDTNSLNQSRMNKNSNIVKLKSKKYIEIDYDKLKNAEKEANYYKKKFEECEKKIKKLEAELSTYKKKFEECEKKIKESEDEKSTYKKINIESTDKLLKKLLKYSSHKHPGENGNRLNHAVYDLIEKNHEKKNPKSPKLPLSFKKDFDKEMSSMTYEGEDDANDGLRRIYKKTQEESSAYLAYLEYLAHLEHSEHSGHSMHSMNLARLLHLMGLAHLLHLVHSAHSVNLESLKTVADFAHAMIFYKRALERHWEFMPLVHDLLEISSHYEEKNLRKQGEIIIPGISPRATANASTVESQFPQDGKSSNHSSIKKKKRSSKINGERSEKVIKKTPELNLSKEKMEFQDPLYLKLRESIETLSKSLTSIKSNPSLLLTIPKNL</sequence>
<keyword evidence="4" id="KW-1185">Reference proteome</keyword>
<dbReference type="EMBL" id="MPUH01001141">
    <property type="protein sequence ID" value="OMJ69931.1"/>
    <property type="molecule type" value="Genomic_DNA"/>
</dbReference>
<feature type="coiled-coil region" evidence="1">
    <location>
        <begin position="169"/>
        <end position="224"/>
    </location>
</feature>
<feature type="region of interest" description="Disordered" evidence="2">
    <location>
        <begin position="427"/>
        <end position="468"/>
    </location>
</feature>
<organism evidence="3 4">
    <name type="scientific">Stentor coeruleus</name>
    <dbReference type="NCBI Taxonomy" id="5963"/>
    <lineage>
        <taxon>Eukaryota</taxon>
        <taxon>Sar</taxon>
        <taxon>Alveolata</taxon>
        <taxon>Ciliophora</taxon>
        <taxon>Postciliodesmatophora</taxon>
        <taxon>Heterotrichea</taxon>
        <taxon>Heterotrichida</taxon>
        <taxon>Stentoridae</taxon>
        <taxon>Stentor</taxon>
    </lineage>
</organism>
<reference evidence="3 4" key="1">
    <citation type="submission" date="2016-11" db="EMBL/GenBank/DDBJ databases">
        <title>The macronuclear genome of Stentor coeruleus: a giant cell with tiny introns.</title>
        <authorList>
            <person name="Slabodnick M."/>
            <person name="Ruby J.G."/>
            <person name="Reiff S.B."/>
            <person name="Swart E.C."/>
            <person name="Gosai S."/>
            <person name="Prabakaran S."/>
            <person name="Witkowska E."/>
            <person name="Larue G.E."/>
            <person name="Fisher S."/>
            <person name="Freeman R.M."/>
            <person name="Gunawardena J."/>
            <person name="Chu W."/>
            <person name="Stover N.A."/>
            <person name="Gregory B.D."/>
            <person name="Nowacki M."/>
            <person name="Derisi J."/>
            <person name="Roy S.W."/>
            <person name="Marshall W.F."/>
            <person name="Sood P."/>
        </authorList>
    </citation>
    <scope>NUCLEOTIDE SEQUENCE [LARGE SCALE GENOMIC DNA]</scope>
    <source>
        <strain evidence="3">WM001</strain>
    </source>
</reference>
<name>A0A1R2AZI2_9CILI</name>
<dbReference type="Proteomes" id="UP000187209">
    <property type="component" value="Unassembled WGS sequence"/>
</dbReference>
<evidence type="ECO:0000313" key="4">
    <source>
        <dbReference type="Proteomes" id="UP000187209"/>
    </source>
</evidence>